<name>A0A258FG57_9CAUL</name>
<feature type="transmembrane region" description="Helical" evidence="1">
    <location>
        <begin position="65"/>
        <end position="89"/>
    </location>
</feature>
<proteinExistence type="predicted"/>
<evidence type="ECO:0008006" key="4">
    <source>
        <dbReference type="Google" id="ProtNLM"/>
    </source>
</evidence>
<protein>
    <recommendedName>
        <fullName evidence="4">Mercuric transport protein MerT</fullName>
    </recommendedName>
</protein>
<sequence>MLLIMTSLNPGAPLNAAPAKGDPNQKAVGVGSVVATTGAVLGCAACCVVPLAFPVLALGASGAVLAWFAGAHMWITGLALVIVLAAWAWLGWRTFRRGHALARSTVVMMTVSTLMLALALIWPRIEPALMAMVR</sequence>
<comment type="caution">
    <text evidence="2">The sequence shown here is derived from an EMBL/GenBank/DDBJ whole genome shotgun (WGS) entry which is preliminary data.</text>
</comment>
<evidence type="ECO:0000256" key="1">
    <source>
        <dbReference type="SAM" id="Phobius"/>
    </source>
</evidence>
<feature type="transmembrane region" description="Helical" evidence="1">
    <location>
        <begin position="32"/>
        <end position="53"/>
    </location>
</feature>
<reference evidence="2 3" key="1">
    <citation type="submission" date="2017-03" db="EMBL/GenBank/DDBJ databases">
        <title>Lifting the veil on microbial sulfur biogeochemistry in mining wastewaters.</title>
        <authorList>
            <person name="Kantor R.S."/>
            <person name="Colenbrander Nelson T."/>
            <person name="Marshall S."/>
            <person name="Bennett D."/>
            <person name="Apte S."/>
            <person name="Camacho D."/>
            <person name="Thomas B.C."/>
            <person name="Warren L.A."/>
            <person name="Banfield J.F."/>
        </authorList>
    </citation>
    <scope>NUCLEOTIDE SEQUENCE [LARGE SCALE GENOMIC DNA]</scope>
    <source>
        <strain evidence="2">32-69-9</strain>
    </source>
</reference>
<dbReference type="AlphaFoldDB" id="A0A258FG57"/>
<keyword evidence="1" id="KW-0472">Membrane</keyword>
<dbReference type="Proteomes" id="UP000215595">
    <property type="component" value="Unassembled WGS sequence"/>
</dbReference>
<evidence type="ECO:0000313" key="3">
    <source>
        <dbReference type="Proteomes" id="UP000215595"/>
    </source>
</evidence>
<accession>A0A258FG57</accession>
<feature type="transmembrane region" description="Helical" evidence="1">
    <location>
        <begin position="101"/>
        <end position="122"/>
    </location>
</feature>
<gene>
    <name evidence="2" type="ORF">B7Z01_12825</name>
</gene>
<organism evidence="2 3">
    <name type="scientific">Brevundimonas subvibrioides</name>
    <dbReference type="NCBI Taxonomy" id="74313"/>
    <lineage>
        <taxon>Bacteria</taxon>
        <taxon>Pseudomonadati</taxon>
        <taxon>Pseudomonadota</taxon>
        <taxon>Alphaproteobacteria</taxon>
        <taxon>Caulobacterales</taxon>
        <taxon>Caulobacteraceae</taxon>
        <taxon>Brevundimonas</taxon>
    </lineage>
</organism>
<keyword evidence="1" id="KW-1133">Transmembrane helix</keyword>
<keyword evidence="1" id="KW-0812">Transmembrane</keyword>
<evidence type="ECO:0000313" key="2">
    <source>
        <dbReference type="EMBL" id="OYX31316.1"/>
    </source>
</evidence>
<dbReference type="EMBL" id="NCEB01000033">
    <property type="protein sequence ID" value="OYX31316.1"/>
    <property type="molecule type" value="Genomic_DNA"/>
</dbReference>